<comment type="caution">
    <text evidence="1">The sequence shown here is derived from an EMBL/GenBank/DDBJ whole genome shotgun (WGS) entry which is preliminary data.</text>
</comment>
<organism evidence="1 2">
    <name type="scientific">Lentibacillus kapialis</name>
    <dbReference type="NCBI Taxonomy" id="340214"/>
    <lineage>
        <taxon>Bacteria</taxon>
        <taxon>Bacillati</taxon>
        <taxon>Bacillota</taxon>
        <taxon>Bacilli</taxon>
        <taxon>Bacillales</taxon>
        <taxon>Bacillaceae</taxon>
        <taxon>Lentibacillus</taxon>
    </lineage>
</organism>
<evidence type="ECO:0000313" key="1">
    <source>
        <dbReference type="EMBL" id="GGJ95808.1"/>
    </source>
</evidence>
<accession>A0A917PWU9</accession>
<dbReference type="EMBL" id="BMNQ01000021">
    <property type="protein sequence ID" value="GGJ95808.1"/>
    <property type="molecule type" value="Genomic_DNA"/>
</dbReference>
<dbReference type="Proteomes" id="UP000658382">
    <property type="component" value="Unassembled WGS sequence"/>
</dbReference>
<reference evidence="1" key="1">
    <citation type="journal article" date="2014" name="Int. J. Syst. Evol. Microbiol.">
        <title>Complete genome sequence of Corynebacterium casei LMG S-19264T (=DSM 44701T), isolated from a smear-ripened cheese.</title>
        <authorList>
            <consortium name="US DOE Joint Genome Institute (JGI-PGF)"/>
            <person name="Walter F."/>
            <person name="Albersmeier A."/>
            <person name="Kalinowski J."/>
            <person name="Ruckert C."/>
        </authorList>
    </citation>
    <scope>NUCLEOTIDE SEQUENCE</scope>
    <source>
        <strain evidence="1">JCM 12580</strain>
    </source>
</reference>
<protein>
    <submittedName>
        <fullName evidence="1">Uncharacterized protein</fullName>
    </submittedName>
</protein>
<reference evidence="1" key="2">
    <citation type="submission" date="2020-09" db="EMBL/GenBank/DDBJ databases">
        <authorList>
            <person name="Sun Q."/>
            <person name="Ohkuma M."/>
        </authorList>
    </citation>
    <scope>NUCLEOTIDE SEQUENCE</scope>
    <source>
        <strain evidence="1">JCM 12580</strain>
    </source>
</reference>
<name>A0A917PWU9_9BACI</name>
<evidence type="ECO:0000313" key="2">
    <source>
        <dbReference type="Proteomes" id="UP000658382"/>
    </source>
</evidence>
<dbReference type="AlphaFoldDB" id="A0A917PWU9"/>
<keyword evidence="2" id="KW-1185">Reference proteome</keyword>
<sequence length="155" mass="18148">MLTFEEKLTIIESFPELKRNDISLRRVNFHFEESVKDKQIVVYRLHPNGNGFVYAELIEENGYVTDSKGMVNIRDFTKEELQQVIKQSIASLSEAEPFEETWINAENQTLQLMNEYDVWNIYAGNVLDGTHTTYHEAADYLYQEGFNRIQDIDAE</sequence>
<proteinExistence type="predicted"/>
<gene>
    <name evidence="1" type="ORF">GCM10007063_17830</name>
</gene>
<dbReference type="RefSeq" id="WP_188632751.1">
    <property type="nucleotide sequence ID" value="NZ_BMNQ01000021.1"/>
</dbReference>